<gene>
    <name evidence="5" type="ORF">SAMN05518846_104200</name>
</gene>
<reference evidence="6" key="1">
    <citation type="submission" date="2016-10" db="EMBL/GenBank/DDBJ databases">
        <authorList>
            <person name="Varghese N."/>
            <person name="Submissions S."/>
        </authorList>
    </citation>
    <scope>NUCLEOTIDE SEQUENCE [LARGE SCALE GENOMIC DNA]</scope>
    <source>
        <strain evidence="6">OK042</strain>
    </source>
</reference>
<dbReference type="PANTHER" id="PTHR42951">
    <property type="entry name" value="METALLO-BETA-LACTAMASE DOMAIN-CONTAINING"/>
    <property type="match status" value="1"/>
</dbReference>
<proteinExistence type="predicted"/>
<dbReference type="AlphaFoldDB" id="A0A1I3SJM2"/>
<dbReference type="Gene3D" id="3.60.15.10">
    <property type="entry name" value="Ribonuclease Z/Hydroxyacylglutathione hydrolase-like"/>
    <property type="match status" value="1"/>
</dbReference>
<accession>A0A1I3SJM2</accession>
<comment type="catalytic activity">
    <reaction evidence="3">
        <text>3',5'-cyclic UMP + H2O = UMP + H(+)</text>
        <dbReference type="Rhea" id="RHEA:70575"/>
        <dbReference type="ChEBI" id="CHEBI:15377"/>
        <dbReference type="ChEBI" id="CHEBI:15378"/>
        <dbReference type="ChEBI" id="CHEBI:57865"/>
        <dbReference type="ChEBI" id="CHEBI:184387"/>
    </reaction>
    <physiologicalReaction direction="left-to-right" evidence="3">
        <dbReference type="Rhea" id="RHEA:70576"/>
    </physiologicalReaction>
</comment>
<dbReference type="Pfam" id="PF00753">
    <property type="entry name" value="Lactamase_B"/>
    <property type="match status" value="1"/>
</dbReference>
<comment type="catalytic activity">
    <reaction evidence="1">
        <text>3',5'-cyclic CMP + H2O = CMP + H(+)</text>
        <dbReference type="Rhea" id="RHEA:72675"/>
        <dbReference type="ChEBI" id="CHEBI:15377"/>
        <dbReference type="ChEBI" id="CHEBI:15378"/>
        <dbReference type="ChEBI" id="CHEBI:58003"/>
        <dbReference type="ChEBI" id="CHEBI:60377"/>
    </reaction>
    <physiologicalReaction direction="left-to-right" evidence="1">
        <dbReference type="Rhea" id="RHEA:72676"/>
    </physiologicalReaction>
</comment>
<evidence type="ECO:0000313" key="5">
    <source>
        <dbReference type="EMBL" id="SFJ58958.1"/>
    </source>
</evidence>
<dbReference type="InterPro" id="IPR036866">
    <property type="entry name" value="RibonucZ/Hydroxyglut_hydro"/>
</dbReference>
<evidence type="ECO:0000256" key="3">
    <source>
        <dbReference type="ARBA" id="ARBA00048505"/>
    </source>
</evidence>
<dbReference type="Proteomes" id="UP000198915">
    <property type="component" value="Unassembled WGS sequence"/>
</dbReference>
<dbReference type="CDD" id="cd07726">
    <property type="entry name" value="ST1585-like_MBL-fold"/>
    <property type="match status" value="1"/>
</dbReference>
<dbReference type="RefSeq" id="WP_092267661.1">
    <property type="nucleotide sequence ID" value="NZ_BJOE01000035.1"/>
</dbReference>
<dbReference type="InterPro" id="IPR001279">
    <property type="entry name" value="Metallo-B-lactamas"/>
</dbReference>
<dbReference type="PANTHER" id="PTHR42951:SF22">
    <property type="entry name" value="METALLO BETA-LACTAMASE SUPERFAMILY LIPOPROTEIN"/>
    <property type="match status" value="1"/>
</dbReference>
<dbReference type="InterPro" id="IPR037482">
    <property type="entry name" value="ST1585_MBL-fold"/>
</dbReference>
<dbReference type="EMBL" id="FORT01000004">
    <property type="protein sequence ID" value="SFJ58958.1"/>
    <property type="molecule type" value="Genomic_DNA"/>
</dbReference>
<evidence type="ECO:0000259" key="4">
    <source>
        <dbReference type="SMART" id="SM00849"/>
    </source>
</evidence>
<dbReference type="STRING" id="1884381.SAMN05518846_104200"/>
<organism evidence="5 6">
    <name type="scientific">Brevibacillus centrosporus</name>
    <dbReference type="NCBI Taxonomy" id="54910"/>
    <lineage>
        <taxon>Bacteria</taxon>
        <taxon>Bacillati</taxon>
        <taxon>Bacillota</taxon>
        <taxon>Bacilli</taxon>
        <taxon>Bacillales</taxon>
        <taxon>Paenibacillaceae</taxon>
        <taxon>Brevibacillus</taxon>
    </lineage>
</organism>
<feature type="domain" description="Metallo-beta-lactamase" evidence="4">
    <location>
        <begin position="26"/>
        <end position="230"/>
    </location>
</feature>
<name>A0A1I3SJM2_9BACL</name>
<evidence type="ECO:0000256" key="1">
    <source>
        <dbReference type="ARBA" id="ARBA00034221"/>
    </source>
</evidence>
<keyword evidence="6" id="KW-1185">Reference proteome</keyword>
<dbReference type="InterPro" id="IPR050855">
    <property type="entry name" value="NDM-1-like"/>
</dbReference>
<sequence>MQPKEPLQLGQRIHLIDGFDMGWPERTGTYVIEEEQLTLIETGPSPSVPYIREGLAKLGYSTEQVKYVIVTHIHLDHAGGAGLFLQECPNATIVVHPKGARHLVEPSRLIAGAHAVYGDQFDELFDPIVPVPEDRLMIKADKETLQIGPNCTLEFMDSPGHANHHFSIYDPVSNGMFTGDTAGVHYPQLRQEGIHFVLPSTSPNQFNPDKMLASIERYRERKLDRLYFGHFGMTDQVEDAFRQVSEWLPVFVREGEDVLAQGLTQDDLAQRLLHRVTDFLRQLGVADEHEIYKIIQVDLSVCAMGIVDYLQKNNG</sequence>
<evidence type="ECO:0000256" key="2">
    <source>
        <dbReference type="ARBA" id="ARBA00034301"/>
    </source>
</evidence>
<comment type="function">
    <text evidence="2">Counteracts the endogenous Pycsar antiviral defense system. Phosphodiesterase that enables metal-dependent hydrolysis of host cyclic nucleotide Pycsar defense signals such as cCMP and cUMP.</text>
</comment>
<dbReference type="SMART" id="SM00849">
    <property type="entry name" value="Lactamase_B"/>
    <property type="match status" value="1"/>
</dbReference>
<protein>
    <submittedName>
        <fullName evidence="5">Glyoxylase, beta-lactamase superfamily II</fullName>
    </submittedName>
</protein>
<evidence type="ECO:0000313" key="6">
    <source>
        <dbReference type="Proteomes" id="UP000198915"/>
    </source>
</evidence>
<dbReference type="SUPFAM" id="SSF56281">
    <property type="entry name" value="Metallo-hydrolase/oxidoreductase"/>
    <property type="match status" value="1"/>
</dbReference>